<dbReference type="GO" id="GO:0005886">
    <property type="term" value="C:plasma membrane"/>
    <property type="evidence" value="ECO:0007669"/>
    <property type="project" value="UniProtKB-SubCell"/>
</dbReference>
<sequence length="191" mass="21511">MNRLTWVSGLFFITSLVIYALLDTEESDPKKALQWDTYEPDYIAENLFNRNFDKTGKLTSTVFGERMESYSALDMTIFTNPEVTVFNEESGDDPAWKVTASEGSLYQALDQLQLKGSVTIKATDPLSQVQTITTPYLVLEIDSNQMHTDEKVIALGPHIEMQGVGLQADLNKQDIEILQDVEAFYEQTPAN</sequence>
<dbReference type="GO" id="GO:0030288">
    <property type="term" value="C:outer membrane-bounded periplasmic space"/>
    <property type="evidence" value="ECO:0007669"/>
    <property type="project" value="TreeGrafter"/>
</dbReference>
<dbReference type="InterPro" id="IPR010664">
    <property type="entry name" value="LipoPS_assembly_LptC-rel"/>
</dbReference>
<dbReference type="GO" id="GO:0015221">
    <property type="term" value="F:lipopolysaccharide transmembrane transporter activity"/>
    <property type="evidence" value="ECO:0007669"/>
    <property type="project" value="InterPro"/>
</dbReference>
<dbReference type="Proteomes" id="UP001165393">
    <property type="component" value="Unassembled WGS sequence"/>
</dbReference>
<evidence type="ECO:0000256" key="4">
    <source>
        <dbReference type="ARBA" id="ARBA00022989"/>
    </source>
</evidence>
<dbReference type="Pfam" id="PF06835">
    <property type="entry name" value="LptC"/>
    <property type="match status" value="1"/>
</dbReference>
<dbReference type="Gene3D" id="2.60.450.10">
    <property type="entry name" value="Lipopolysaccharide (LPS) transport protein A like domain"/>
    <property type="match status" value="1"/>
</dbReference>
<proteinExistence type="inferred from homology"/>
<dbReference type="GO" id="GO:0017089">
    <property type="term" value="F:glycolipid transfer activity"/>
    <property type="evidence" value="ECO:0007669"/>
    <property type="project" value="TreeGrafter"/>
</dbReference>
<comment type="function">
    <text evidence="7">Required for the translocation of lipopolysaccharide (LPS) from the inner membrane to the outer membrane.</text>
</comment>
<comment type="subcellular location">
    <subcellularLocation>
        <location evidence="6">Cell inner membrane</location>
        <topology evidence="6">Single-pass membrane protein</topology>
    </subcellularLocation>
</comment>
<comment type="function">
    <text evidence="6">Involved in the assembly of lipopolysaccharide (LPS). Required for the translocation of LPS from the inner membrane to the outer membrane. Facilitates the transfer of LPS from the inner membrane to the periplasmic protein LptA. Could be a docking site for LptA.</text>
</comment>
<keyword evidence="4 6" id="KW-1133">Transmembrane helix</keyword>
<reference evidence="8 9" key="1">
    <citation type="journal article" date="2013" name="Antonie Van Leeuwenhoek">
        <title>Echinimonas agarilytica gen. nov., sp. nov., a new gammaproteobacterium isolated from the sea urchin Strongylocentrotus intermedius.</title>
        <authorList>
            <person name="Nedashkovskaya O.I."/>
            <person name="Stenkova A.M."/>
            <person name="Zhukova N.V."/>
            <person name="Van Trappen S."/>
            <person name="Lee J.S."/>
            <person name="Kim S.B."/>
        </authorList>
    </citation>
    <scope>NUCLEOTIDE SEQUENCE [LARGE SCALE GENOMIC DNA]</scope>
    <source>
        <strain evidence="8 9">KMM 6351</strain>
    </source>
</reference>
<protein>
    <recommendedName>
        <fullName evidence="6 7">Lipopolysaccharide export system protein LptC</fullName>
    </recommendedName>
</protein>
<gene>
    <name evidence="6 8" type="primary">lptC</name>
    <name evidence="8" type="ORF">NAF29_02875</name>
</gene>
<evidence type="ECO:0000256" key="7">
    <source>
        <dbReference type="PIRNR" id="PIRNR028513"/>
    </source>
</evidence>
<evidence type="ECO:0000256" key="2">
    <source>
        <dbReference type="ARBA" id="ARBA00022519"/>
    </source>
</evidence>
<dbReference type="InterPro" id="IPR052363">
    <property type="entry name" value="LPS_export_LptC"/>
</dbReference>
<comment type="similarity">
    <text evidence="6 7">Belongs to the LptC family.</text>
</comment>
<dbReference type="AlphaFoldDB" id="A0AA41W4Q1"/>
<keyword evidence="9" id="KW-1185">Reference proteome</keyword>
<dbReference type="RefSeq" id="WP_251259977.1">
    <property type="nucleotide sequence ID" value="NZ_JAMQGP010000001.1"/>
</dbReference>
<evidence type="ECO:0000256" key="1">
    <source>
        <dbReference type="ARBA" id="ARBA00022475"/>
    </source>
</evidence>
<evidence type="ECO:0000256" key="5">
    <source>
        <dbReference type="ARBA" id="ARBA00023136"/>
    </source>
</evidence>
<evidence type="ECO:0000256" key="3">
    <source>
        <dbReference type="ARBA" id="ARBA00022692"/>
    </source>
</evidence>
<dbReference type="EMBL" id="JAMQGP010000001">
    <property type="protein sequence ID" value="MCM2678614.1"/>
    <property type="molecule type" value="Genomic_DNA"/>
</dbReference>
<dbReference type="HAMAP" id="MF_01915">
    <property type="entry name" value="LPS_assembly_LptC"/>
    <property type="match status" value="1"/>
</dbReference>
<organism evidence="8 9">
    <name type="scientific">Echinimonas agarilytica</name>
    <dbReference type="NCBI Taxonomy" id="1215918"/>
    <lineage>
        <taxon>Bacteria</taxon>
        <taxon>Pseudomonadati</taxon>
        <taxon>Pseudomonadota</taxon>
        <taxon>Gammaproteobacteria</taxon>
        <taxon>Alteromonadales</taxon>
        <taxon>Echinimonadaceae</taxon>
        <taxon>Echinimonas</taxon>
    </lineage>
</organism>
<dbReference type="PANTHER" id="PTHR37481">
    <property type="entry name" value="LIPOPOLYSACCHARIDE EXPORT SYSTEM PROTEIN LPTC"/>
    <property type="match status" value="1"/>
</dbReference>
<keyword evidence="1 6" id="KW-1003">Cell membrane</keyword>
<comment type="subunit">
    <text evidence="6">Component of the lipopolysaccharide transport and assembly complex. Interacts with LptA and the LptBFG transporter complex.</text>
</comment>
<evidence type="ECO:0000313" key="9">
    <source>
        <dbReference type="Proteomes" id="UP001165393"/>
    </source>
</evidence>
<evidence type="ECO:0000256" key="6">
    <source>
        <dbReference type="HAMAP-Rule" id="MF_01915"/>
    </source>
</evidence>
<dbReference type="NCBIfam" id="TIGR04409">
    <property type="entry name" value="LptC_YrbK"/>
    <property type="match status" value="1"/>
</dbReference>
<evidence type="ECO:0000313" key="8">
    <source>
        <dbReference type="EMBL" id="MCM2678614.1"/>
    </source>
</evidence>
<keyword evidence="5 6" id="KW-0472">Membrane</keyword>
<comment type="caution">
    <text evidence="8">The sequence shown here is derived from an EMBL/GenBank/DDBJ whole genome shotgun (WGS) entry which is preliminary data.</text>
</comment>
<feature type="transmembrane region" description="Helical" evidence="6">
    <location>
        <begin position="6"/>
        <end position="22"/>
    </location>
</feature>
<keyword evidence="2 6" id="KW-0997">Cell inner membrane</keyword>
<dbReference type="GO" id="GO:0043165">
    <property type="term" value="P:Gram-negative-bacterium-type cell outer membrane assembly"/>
    <property type="evidence" value="ECO:0007669"/>
    <property type="project" value="UniProtKB-UniRule"/>
</dbReference>
<dbReference type="PIRSF" id="PIRSF028513">
    <property type="entry name" value="LptC"/>
    <property type="match status" value="1"/>
</dbReference>
<keyword evidence="3 6" id="KW-0812">Transmembrane</keyword>
<dbReference type="InterPro" id="IPR026265">
    <property type="entry name" value="LptC"/>
</dbReference>
<accession>A0AA41W4Q1</accession>
<dbReference type="PANTHER" id="PTHR37481:SF1">
    <property type="entry name" value="LIPOPOLYSACCHARIDE EXPORT SYSTEM PROTEIN LPTC"/>
    <property type="match status" value="1"/>
</dbReference>
<name>A0AA41W4Q1_9GAMM</name>